<comment type="caution">
    <text evidence="4">The sequence shown here is derived from an EMBL/GenBank/DDBJ whole genome shotgun (WGS) entry which is preliminary data.</text>
</comment>
<dbReference type="InterPro" id="IPR032675">
    <property type="entry name" value="LRR_dom_sf"/>
</dbReference>
<organism evidence="4 5">
    <name type="scientific">Lithocarpus litseifolius</name>
    <dbReference type="NCBI Taxonomy" id="425828"/>
    <lineage>
        <taxon>Eukaryota</taxon>
        <taxon>Viridiplantae</taxon>
        <taxon>Streptophyta</taxon>
        <taxon>Embryophyta</taxon>
        <taxon>Tracheophyta</taxon>
        <taxon>Spermatophyta</taxon>
        <taxon>Magnoliopsida</taxon>
        <taxon>eudicotyledons</taxon>
        <taxon>Gunneridae</taxon>
        <taxon>Pentapetalae</taxon>
        <taxon>rosids</taxon>
        <taxon>fabids</taxon>
        <taxon>Fagales</taxon>
        <taxon>Fagaceae</taxon>
        <taxon>Lithocarpus</taxon>
    </lineage>
</organism>
<feature type="region of interest" description="Disordered" evidence="2">
    <location>
        <begin position="16"/>
        <end position="45"/>
    </location>
</feature>
<evidence type="ECO:0000313" key="5">
    <source>
        <dbReference type="Proteomes" id="UP001459277"/>
    </source>
</evidence>
<feature type="region of interest" description="Disordered" evidence="2">
    <location>
        <begin position="379"/>
        <end position="404"/>
    </location>
</feature>
<dbReference type="Pfam" id="PF23247">
    <property type="entry name" value="LRR_RPS2"/>
    <property type="match status" value="2"/>
</dbReference>
<keyword evidence="5" id="KW-1185">Reference proteome</keyword>
<dbReference type="Gene3D" id="3.80.10.10">
    <property type="entry name" value="Ribonuclease Inhibitor"/>
    <property type="match status" value="2"/>
</dbReference>
<feature type="compositionally biased region" description="Basic and acidic residues" evidence="2">
    <location>
        <begin position="379"/>
        <end position="394"/>
    </location>
</feature>
<dbReference type="Proteomes" id="UP001459277">
    <property type="component" value="Unassembled WGS sequence"/>
</dbReference>
<dbReference type="EMBL" id="JAZDWU010000007">
    <property type="protein sequence ID" value="KAK9996389.1"/>
    <property type="molecule type" value="Genomic_DNA"/>
</dbReference>
<evidence type="ECO:0000256" key="2">
    <source>
        <dbReference type="SAM" id="MobiDB-lite"/>
    </source>
</evidence>
<protein>
    <recommendedName>
        <fullName evidence="3">Disease resistance protein At4g27190-like leucine-rich repeats domain-containing protein</fullName>
    </recommendedName>
</protein>
<evidence type="ECO:0000256" key="1">
    <source>
        <dbReference type="ARBA" id="ARBA00022821"/>
    </source>
</evidence>
<feature type="compositionally biased region" description="Basic and acidic residues" evidence="2">
    <location>
        <begin position="16"/>
        <end position="26"/>
    </location>
</feature>
<proteinExistence type="predicted"/>
<dbReference type="InterPro" id="IPR057135">
    <property type="entry name" value="At4g27190-like_LRR"/>
</dbReference>
<dbReference type="PANTHER" id="PTHR33463">
    <property type="entry name" value="NB-ARC DOMAIN-CONTAINING PROTEIN-RELATED"/>
    <property type="match status" value="1"/>
</dbReference>
<evidence type="ECO:0000259" key="3">
    <source>
        <dbReference type="Pfam" id="PF23247"/>
    </source>
</evidence>
<accession>A0AAW2CGN0</accession>
<sequence>MEKQWKVSLKDSAQVDTKRDCTKRQEEELEYVGSSETDKLTTSEKAEVTDDIQQHTTSSDFLESTPLISHKLFSSTTILWPPNLEELLLTRINSIEVLFDLEGLKVDNDRQGITILSELKYLRVDDSSKLAYMWKNVPRGIQGFQNLTSIEVSFCDHLIYLIPLSVAKLLVKLQSIKLSRCGAIKNIVQRDGEEEAADIITFPKLSSLMLSGLPNLGTLTKLKDPRASDINNSSKIWSLFPSNLIECLKNLESVNLRWCDSIEVIFQLEELNVEESHVAPVLDQLRELHLDHLPKLMHIWKKGPKMIMGFGNLKLLKVENCNNLTNLFSPSIGKLLVMTFVPTNLKKPELERVYEDKGFKTPQWKGDLNATIEHIFKGKEKQVDHETQQQEKLRPMRQNSETDM</sequence>
<dbReference type="SUPFAM" id="SSF52047">
    <property type="entry name" value="RNI-like"/>
    <property type="match status" value="1"/>
</dbReference>
<feature type="domain" description="Disease resistance protein At4g27190-like leucine-rich repeats" evidence="3">
    <location>
        <begin position="234"/>
        <end position="337"/>
    </location>
</feature>
<feature type="domain" description="Disease resistance protein At4g27190-like leucine-rich repeats" evidence="3">
    <location>
        <begin position="68"/>
        <end position="182"/>
    </location>
</feature>
<name>A0AAW2CGN0_9ROSI</name>
<evidence type="ECO:0000313" key="4">
    <source>
        <dbReference type="EMBL" id="KAK9996389.1"/>
    </source>
</evidence>
<reference evidence="4 5" key="1">
    <citation type="submission" date="2024-01" db="EMBL/GenBank/DDBJ databases">
        <title>A telomere-to-telomere, gap-free genome of sweet tea (Lithocarpus litseifolius).</title>
        <authorList>
            <person name="Zhou J."/>
        </authorList>
    </citation>
    <scope>NUCLEOTIDE SEQUENCE [LARGE SCALE GENOMIC DNA]</scope>
    <source>
        <strain evidence="4">Zhou-2022a</strain>
        <tissue evidence="4">Leaf</tissue>
    </source>
</reference>
<dbReference type="PANTHER" id="PTHR33463:SF209">
    <property type="entry name" value="DISEASE RESISTANCE PROTEIN RPS2-LIKE"/>
    <property type="match status" value="1"/>
</dbReference>
<gene>
    <name evidence="4" type="ORF">SO802_021075</name>
</gene>
<dbReference type="InterPro" id="IPR050905">
    <property type="entry name" value="Plant_NBS-LRR"/>
</dbReference>
<keyword evidence="1" id="KW-0611">Plant defense</keyword>
<dbReference type="AlphaFoldDB" id="A0AAW2CGN0"/>
<feature type="compositionally biased region" description="Basic and acidic residues" evidence="2">
    <location>
        <begin position="36"/>
        <end position="45"/>
    </location>
</feature>